<keyword evidence="2" id="KW-1185">Reference proteome</keyword>
<organism evidence="1 2">
    <name type="scientific">Trichoderma simmonsii</name>
    <dbReference type="NCBI Taxonomy" id="1491479"/>
    <lineage>
        <taxon>Eukaryota</taxon>
        <taxon>Fungi</taxon>
        <taxon>Dikarya</taxon>
        <taxon>Ascomycota</taxon>
        <taxon>Pezizomycotina</taxon>
        <taxon>Sordariomycetes</taxon>
        <taxon>Hypocreomycetidae</taxon>
        <taxon>Hypocreales</taxon>
        <taxon>Hypocreaceae</taxon>
        <taxon>Trichoderma</taxon>
    </lineage>
</organism>
<protein>
    <submittedName>
        <fullName evidence="1">Uncharacterized protein</fullName>
    </submittedName>
</protein>
<dbReference type="AlphaFoldDB" id="A0A8G0LBY6"/>
<proteinExistence type="predicted"/>
<reference evidence="1 2" key="1">
    <citation type="journal article" date="2021" name="BMC Genomics">
        <title>Telomere-to-telomere genome assembly of asparaginase-producing Trichoderma simmonsii.</title>
        <authorList>
            <person name="Chung D."/>
            <person name="Kwon Y.M."/>
            <person name="Yang Y."/>
        </authorList>
    </citation>
    <scope>NUCLEOTIDE SEQUENCE [LARGE SCALE GENOMIC DNA]</scope>
    <source>
        <strain evidence="1 2">GH-Sj1</strain>
    </source>
</reference>
<accession>A0A8G0LBY6</accession>
<evidence type="ECO:0000313" key="2">
    <source>
        <dbReference type="Proteomes" id="UP000826661"/>
    </source>
</evidence>
<evidence type="ECO:0000313" key="1">
    <source>
        <dbReference type="EMBL" id="QYS97039.1"/>
    </source>
</evidence>
<gene>
    <name evidence="1" type="ORF">H0G86_004274</name>
</gene>
<sequence>MGNYTDVVREATVLFVAVTEEDAWPWDMQFRDHAYSPKTVAVGLPFLASAVELTNRRHGSHGSWQLMALMALPTRSCQRQCSKPLPLAKAVSGSGCAHSSALPEWSRRKSNYGTSLNVECQHGESER</sequence>
<dbReference type="EMBL" id="CP075865">
    <property type="protein sequence ID" value="QYS97039.1"/>
    <property type="molecule type" value="Genomic_DNA"/>
</dbReference>
<dbReference type="Proteomes" id="UP000826661">
    <property type="component" value="Chromosome II"/>
</dbReference>
<name>A0A8G0LBY6_9HYPO</name>